<dbReference type="Proteomes" id="UP000800038">
    <property type="component" value="Unassembled WGS sequence"/>
</dbReference>
<organism evidence="2 3">
    <name type="scientific">Clathrospora elynae</name>
    <dbReference type="NCBI Taxonomy" id="706981"/>
    <lineage>
        <taxon>Eukaryota</taxon>
        <taxon>Fungi</taxon>
        <taxon>Dikarya</taxon>
        <taxon>Ascomycota</taxon>
        <taxon>Pezizomycotina</taxon>
        <taxon>Dothideomycetes</taxon>
        <taxon>Pleosporomycetidae</taxon>
        <taxon>Pleosporales</taxon>
        <taxon>Diademaceae</taxon>
        <taxon>Clathrospora</taxon>
    </lineage>
</organism>
<dbReference type="AlphaFoldDB" id="A0A6A5T2X3"/>
<evidence type="ECO:0000313" key="3">
    <source>
        <dbReference type="Proteomes" id="UP000800038"/>
    </source>
</evidence>
<keyword evidence="1" id="KW-0472">Membrane</keyword>
<name>A0A6A5T2X3_9PLEO</name>
<proteinExistence type="predicted"/>
<gene>
    <name evidence="2" type="ORF">EJ02DRAFT_139965</name>
</gene>
<keyword evidence="3" id="KW-1185">Reference proteome</keyword>
<keyword evidence="1" id="KW-0812">Transmembrane</keyword>
<keyword evidence="1" id="KW-1133">Transmembrane helix</keyword>
<protein>
    <submittedName>
        <fullName evidence="2">Uncharacterized protein</fullName>
    </submittedName>
</protein>
<accession>A0A6A5T2X3</accession>
<evidence type="ECO:0000256" key="1">
    <source>
        <dbReference type="SAM" id="Phobius"/>
    </source>
</evidence>
<sequence>MPSCCDASQQKPSYSSAVGHHDHCRLSEKCMFTLQVMPIKVGENGSKRVSQGLESHVPAEIVFATLSWRRFMVALAFFGASIAVTLEIPT</sequence>
<feature type="transmembrane region" description="Helical" evidence="1">
    <location>
        <begin position="71"/>
        <end position="88"/>
    </location>
</feature>
<reference evidence="2" key="1">
    <citation type="journal article" date="2020" name="Stud. Mycol.">
        <title>101 Dothideomycetes genomes: a test case for predicting lifestyles and emergence of pathogens.</title>
        <authorList>
            <person name="Haridas S."/>
            <person name="Albert R."/>
            <person name="Binder M."/>
            <person name="Bloem J."/>
            <person name="Labutti K."/>
            <person name="Salamov A."/>
            <person name="Andreopoulos B."/>
            <person name="Baker S."/>
            <person name="Barry K."/>
            <person name="Bills G."/>
            <person name="Bluhm B."/>
            <person name="Cannon C."/>
            <person name="Castanera R."/>
            <person name="Culley D."/>
            <person name="Daum C."/>
            <person name="Ezra D."/>
            <person name="Gonzalez J."/>
            <person name="Henrissat B."/>
            <person name="Kuo A."/>
            <person name="Liang C."/>
            <person name="Lipzen A."/>
            <person name="Lutzoni F."/>
            <person name="Magnuson J."/>
            <person name="Mondo S."/>
            <person name="Nolan M."/>
            <person name="Ohm R."/>
            <person name="Pangilinan J."/>
            <person name="Park H.-J."/>
            <person name="Ramirez L."/>
            <person name="Alfaro M."/>
            <person name="Sun H."/>
            <person name="Tritt A."/>
            <person name="Yoshinaga Y."/>
            <person name="Zwiers L.-H."/>
            <person name="Turgeon B."/>
            <person name="Goodwin S."/>
            <person name="Spatafora J."/>
            <person name="Crous P."/>
            <person name="Grigoriev I."/>
        </authorList>
    </citation>
    <scope>NUCLEOTIDE SEQUENCE</scope>
    <source>
        <strain evidence="2">CBS 161.51</strain>
    </source>
</reference>
<evidence type="ECO:0000313" key="2">
    <source>
        <dbReference type="EMBL" id="KAF1947315.1"/>
    </source>
</evidence>
<dbReference type="EMBL" id="ML975999">
    <property type="protein sequence ID" value="KAF1947315.1"/>
    <property type="molecule type" value="Genomic_DNA"/>
</dbReference>